<dbReference type="InterPro" id="IPR054828">
    <property type="entry name" value="Vit_B12_bind_prot"/>
</dbReference>
<dbReference type="InterPro" id="IPR050902">
    <property type="entry name" value="ABC_Transporter_SBP"/>
</dbReference>
<feature type="domain" description="Fe/B12 periplasmic-binding" evidence="3">
    <location>
        <begin position="50"/>
        <end position="302"/>
    </location>
</feature>
<keyword evidence="2" id="KW-0732">Signal</keyword>
<organism evidence="4 5">
    <name type="scientific">Psychracetigena formicireducens</name>
    <dbReference type="NCBI Taxonomy" id="2986056"/>
    <lineage>
        <taxon>Bacteria</taxon>
        <taxon>Bacillati</taxon>
        <taxon>Candidatus Lithacetigenota</taxon>
        <taxon>Candidatus Psychracetigena</taxon>
    </lineage>
</organism>
<dbReference type="Gene3D" id="3.40.50.1980">
    <property type="entry name" value="Nitrogenase molybdenum iron protein domain"/>
    <property type="match status" value="2"/>
</dbReference>
<protein>
    <submittedName>
        <fullName evidence="4">High-affinity heme uptake system protein IsdE</fullName>
    </submittedName>
</protein>
<name>A0A9E2BGL9_PSYF1</name>
<accession>A0A9E2BGL9</accession>
<sequence>MFKRFLRVISAGLVLLTFISVSLAYANTQRSVVIIDDIGRKVRVNLPVQRIVSIAPSATEIVFALGAQNLLVGRTDFCNYPKGVSKIPSIGGAVNPSPERIIASRPQLILTTRMFSKAMAEPLMRAYPLVVLEPQNVEGVLKNILNVGKAIDRVKESRELVASLNAFRRPIRSYFKDAKNKPTVLVLVWHDPLITVGPGSFIASVVEEGGGLNYIRKDIGAYPIVSPEALLHEEPDIILYPTKSMGIDPSFLRESPFKHLKAVKEGRVFPFDDDLLFRPGPRVIQGMLEVSKAIDPVLKKSRIFSLSTLEGKLYQDNLLVLPRVSLKNLRGRFHVTREAIEVLLNGYLKELKIIGSSTQITFKDGRFLTVSMVEGLLPLRRILEFMDFKLFWDNEFKEVHIFSKP</sequence>
<dbReference type="GO" id="GO:0071281">
    <property type="term" value="P:cellular response to iron ion"/>
    <property type="evidence" value="ECO:0007669"/>
    <property type="project" value="TreeGrafter"/>
</dbReference>
<comment type="caution">
    <text evidence="4">The sequence shown here is derived from an EMBL/GenBank/DDBJ whole genome shotgun (WGS) entry which is preliminary data.</text>
</comment>
<comment type="similarity">
    <text evidence="1">Belongs to the bacterial solute-binding protein 8 family.</text>
</comment>
<gene>
    <name evidence="4" type="primary">isdE</name>
    <name evidence="4" type="ORF">DDT42_00018</name>
</gene>
<dbReference type="SUPFAM" id="SSF53807">
    <property type="entry name" value="Helical backbone' metal receptor"/>
    <property type="match status" value="1"/>
</dbReference>
<dbReference type="EMBL" id="QLTW01000001">
    <property type="protein sequence ID" value="MBT9144186.1"/>
    <property type="molecule type" value="Genomic_DNA"/>
</dbReference>
<dbReference type="PROSITE" id="PS50983">
    <property type="entry name" value="FE_B12_PBP"/>
    <property type="match status" value="1"/>
</dbReference>
<evidence type="ECO:0000313" key="4">
    <source>
        <dbReference type="EMBL" id="MBT9144186.1"/>
    </source>
</evidence>
<reference evidence="4 5" key="1">
    <citation type="journal article" date="2021" name="bioRxiv">
        <title>Unique metabolic strategies in Hadean analogues reveal hints for primordial physiology.</title>
        <authorList>
            <person name="Nobu M.K."/>
            <person name="Nakai R."/>
            <person name="Tamazawa S."/>
            <person name="Mori H."/>
            <person name="Toyoda A."/>
            <person name="Ijiri A."/>
            <person name="Suzuki S."/>
            <person name="Kurokawa K."/>
            <person name="Kamagata Y."/>
            <person name="Tamaki H."/>
        </authorList>
    </citation>
    <scope>NUCLEOTIDE SEQUENCE [LARGE SCALE GENOMIC DNA]</scope>
    <source>
        <strain evidence="4">BS525</strain>
    </source>
</reference>
<dbReference type="AlphaFoldDB" id="A0A9E2BGL9"/>
<dbReference type="Pfam" id="PF01497">
    <property type="entry name" value="Peripla_BP_2"/>
    <property type="match status" value="1"/>
</dbReference>
<dbReference type="PANTHER" id="PTHR30535">
    <property type="entry name" value="VITAMIN B12-BINDING PROTEIN"/>
    <property type="match status" value="1"/>
</dbReference>
<dbReference type="NCBIfam" id="NF038402">
    <property type="entry name" value="TroA_like"/>
    <property type="match status" value="1"/>
</dbReference>
<evidence type="ECO:0000259" key="3">
    <source>
        <dbReference type="PROSITE" id="PS50983"/>
    </source>
</evidence>
<dbReference type="PANTHER" id="PTHR30535:SF34">
    <property type="entry name" value="MOLYBDATE-BINDING PROTEIN MOLA"/>
    <property type="match status" value="1"/>
</dbReference>
<dbReference type="Proteomes" id="UP000811545">
    <property type="component" value="Unassembled WGS sequence"/>
</dbReference>
<evidence type="ECO:0000256" key="2">
    <source>
        <dbReference type="ARBA" id="ARBA00022729"/>
    </source>
</evidence>
<evidence type="ECO:0000313" key="5">
    <source>
        <dbReference type="Proteomes" id="UP000811545"/>
    </source>
</evidence>
<evidence type="ECO:0000256" key="1">
    <source>
        <dbReference type="ARBA" id="ARBA00008814"/>
    </source>
</evidence>
<proteinExistence type="inferred from homology"/>
<dbReference type="InterPro" id="IPR002491">
    <property type="entry name" value="ABC_transptr_periplasmic_BD"/>
</dbReference>